<protein>
    <submittedName>
        <fullName evidence="1">Uncharacterized conserved protein, DUF2267 family</fullName>
    </submittedName>
</protein>
<proteinExistence type="predicted"/>
<organism evidence="1 2">
    <name type="scientific">Arenibacter palladensis</name>
    <dbReference type="NCBI Taxonomy" id="237373"/>
    <lineage>
        <taxon>Bacteria</taxon>
        <taxon>Pseudomonadati</taxon>
        <taxon>Bacteroidota</taxon>
        <taxon>Flavobacteriia</taxon>
        <taxon>Flavobacteriales</taxon>
        <taxon>Flavobacteriaceae</taxon>
        <taxon>Arenibacter</taxon>
    </lineage>
</organism>
<name>A0A1M4UL96_9FLAO</name>
<reference evidence="2" key="1">
    <citation type="submission" date="2016-11" db="EMBL/GenBank/DDBJ databases">
        <authorList>
            <person name="Varghese N."/>
            <person name="Submissions S."/>
        </authorList>
    </citation>
    <scope>NUCLEOTIDE SEQUENCE [LARGE SCALE GENOMIC DNA]</scope>
    <source>
        <strain evidence="2">DSM 17539</strain>
    </source>
</reference>
<dbReference type="Proteomes" id="UP000184406">
    <property type="component" value="Unassembled WGS sequence"/>
</dbReference>
<evidence type="ECO:0000313" key="1">
    <source>
        <dbReference type="EMBL" id="SHE57343.1"/>
    </source>
</evidence>
<dbReference type="Pfam" id="PF10025">
    <property type="entry name" value="DUF2267"/>
    <property type="match status" value="1"/>
</dbReference>
<dbReference type="Gene3D" id="1.10.490.110">
    <property type="entry name" value="Uncharacterized conserved protein DUF2267"/>
    <property type="match status" value="1"/>
</dbReference>
<sequence length="150" mass="17341">MALNFNQYATEGHTFLKDYTKQMDLGNDTDKAGRILTSVLHALREIIPVEESLQFIAQMPMFLKAVYVNGWTVKKEKPKIKHMAEFLDLVRKFDGPAAINDFEYSDEVAEEYVNTTFIYLRKYVSQGEMSDIRDALPKNLKGMIFNNLTF</sequence>
<dbReference type="EMBL" id="FQUX01000001">
    <property type="protein sequence ID" value="SHE57343.1"/>
    <property type="molecule type" value="Genomic_DNA"/>
</dbReference>
<dbReference type="OrthoDB" id="1437314at2"/>
<accession>A0A1M4UL96</accession>
<dbReference type="InterPro" id="IPR038282">
    <property type="entry name" value="DUF2267_sf"/>
</dbReference>
<dbReference type="AlphaFoldDB" id="A0A1M4UL96"/>
<dbReference type="InterPro" id="IPR018727">
    <property type="entry name" value="DUF2267"/>
</dbReference>
<evidence type="ECO:0000313" key="2">
    <source>
        <dbReference type="Proteomes" id="UP000184406"/>
    </source>
</evidence>
<gene>
    <name evidence="1" type="ORF">SAMN03080594_101664</name>
</gene>
<keyword evidence="2" id="KW-1185">Reference proteome</keyword>
<dbReference type="RefSeq" id="WP_072860278.1">
    <property type="nucleotide sequence ID" value="NZ_FQUX01000001.1"/>
</dbReference>